<dbReference type="PROSITE" id="PS51257">
    <property type="entry name" value="PROKAR_LIPOPROTEIN"/>
    <property type="match status" value="1"/>
</dbReference>
<feature type="domain" description="VanZ-like" evidence="2">
    <location>
        <begin position="37"/>
        <end position="115"/>
    </location>
</feature>
<evidence type="ECO:0000313" key="4">
    <source>
        <dbReference type="Proteomes" id="UP001059844"/>
    </source>
</evidence>
<evidence type="ECO:0000313" key="3">
    <source>
        <dbReference type="EMBL" id="UUC46690.1"/>
    </source>
</evidence>
<dbReference type="PANTHER" id="PTHR28008:SF1">
    <property type="entry name" value="DOMAIN PROTEIN, PUTATIVE (AFU_ORTHOLOGUE AFUA_3G10980)-RELATED"/>
    <property type="match status" value="1"/>
</dbReference>
<gene>
    <name evidence="3" type="ORF">NOX80_05690</name>
</gene>
<proteinExistence type="predicted"/>
<feature type="transmembrane region" description="Helical" evidence="1">
    <location>
        <begin position="41"/>
        <end position="59"/>
    </location>
</feature>
<feature type="transmembrane region" description="Helical" evidence="1">
    <location>
        <begin position="101"/>
        <end position="117"/>
    </location>
</feature>
<keyword evidence="4" id="KW-1185">Reference proteome</keyword>
<keyword evidence="1" id="KW-0812">Transmembrane</keyword>
<dbReference type="Proteomes" id="UP001059844">
    <property type="component" value="Chromosome"/>
</dbReference>
<sequence>MRKLNLSLALIWSLLIGIACLITFNADVGGKLPYKDKFVHFVFYFLFTILWFRTIDEIVPRQALLKKLRNVFLLGFVYGAGIEICQGLFTKTRSADIFDVLANSVGGLTAVLLLYYYRNRKRNG</sequence>
<evidence type="ECO:0000256" key="1">
    <source>
        <dbReference type="SAM" id="Phobius"/>
    </source>
</evidence>
<keyword evidence="1" id="KW-0472">Membrane</keyword>
<name>A0ABY5IV74_9FLAO</name>
<evidence type="ECO:0000259" key="2">
    <source>
        <dbReference type="Pfam" id="PF04892"/>
    </source>
</evidence>
<dbReference type="PANTHER" id="PTHR28008">
    <property type="entry name" value="DOMAIN PROTEIN, PUTATIVE (AFU_ORTHOLOGUE AFUA_3G10980)-RELATED"/>
    <property type="match status" value="1"/>
</dbReference>
<dbReference type="EMBL" id="CP101751">
    <property type="protein sequence ID" value="UUC46690.1"/>
    <property type="molecule type" value="Genomic_DNA"/>
</dbReference>
<organism evidence="3 4">
    <name type="scientific">Flavobacterium cerinum</name>
    <dbReference type="NCBI Taxonomy" id="2502784"/>
    <lineage>
        <taxon>Bacteria</taxon>
        <taxon>Pseudomonadati</taxon>
        <taxon>Bacteroidota</taxon>
        <taxon>Flavobacteriia</taxon>
        <taxon>Flavobacteriales</taxon>
        <taxon>Flavobacteriaceae</taxon>
        <taxon>Flavobacterium</taxon>
    </lineage>
</organism>
<feature type="transmembrane region" description="Helical" evidence="1">
    <location>
        <begin position="71"/>
        <end position="89"/>
    </location>
</feature>
<dbReference type="RefSeq" id="WP_256552349.1">
    <property type="nucleotide sequence ID" value="NZ_CP101751.1"/>
</dbReference>
<keyword evidence="1" id="KW-1133">Transmembrane helix</keyword>
<dbReference type="InterPro" id="IPR006976">
    <property type="entry name" value="VanZ-like"/>
</dbReference>
<accession>A0ABY5IV74</accession>
<dbReference type="Pfam" id="PF04892">
    <property type="entry name" value="VanZ"/>
    <property type="match status" value="1"/>
</dbReference>
<protein>
    <submittedName>
        <fullName evidence="3">VanZ family protein</fullName>
    </submittedName>
</protein>
<reference evidence="3" key="1">
    <citation type="submission" date="2022-07" db="EMBL/GenBank/DDBJ databases">
        <title>Isolation, identification, and degradation of a PFOSA degrading strain from sewage treatment plant.</title>
        <authorList>
            <person name="Zhang L."/>
            <person name="Huo Y."/>
        </authorList>
    </citation>
    <scope>NUCLEOTIDE SEQUENCE</scope>
    <source>
        <strain evidence="3">C1</strain>
    </source>
</reference>
<dbReference type="NCBIfam" id="NF037970">
    <property type="entry name" value="vanZ_1"/>
    <property type="match status" value="1"/>
</dbReference>